<dbReference type="Pfam" id="PF00175">
    <property type="entry name" value="NAD_binding_1"/>
    <property type="match status" value="1"/>
</dbReference>
<dbReference type="GO" id="GO:0020037">
    <property type="term" value="F:heme binding"/>
    <property type="evidence" value="ECO:0007669"/>
    <property type="project" value="UniProtKB-UniRule"/>
</dbReference>
<dbReference type="PRINTS" id="PR00369">
    <property type="entry name" value="FLAVODOXIN"/>
</dbReference>
<dbReference type="PROSITE" id="PS50902">
    <property type="entry name" value="FLAVODOXIN_LIKE"/>
    <property type="match status" value="1"/>
</dbReference>
<name>A0A166SPW0_9PEZI</name>
<dbReference type="PIRSF" id="PIRSF000209">
    <property type="entry name" value="Bifunctional_P450_P450R"/>
    <property type="match status" value="1"/>
</dbReference>
<dbReference type="Proteomes" id="UP000076552">
    <property type="component" value="Unassembled WGS sequence"/>
</dbReference>
<dbReference type="SUPFAM" id="SSF48264">
    <property type="entry name" value="Cytochrome P450"/>
    <property type="match status" value="1"/>
</dbReference>
<dbReference type="InterPro" id="IPR001709">
    <property type="entry name" value="Flavoprot_Pyr_Nucl_cyt_Rdtase"/>
</dbReference>
<dbReference type="PRINTS" id="PR00371">
    <property type="entry name" value="FPNCR"/>
</dbReference>
<dbReference type="GO" id="GO:0010181">
    <property type="term" value="F:FMN binding"/>
    <property type="evidence" value="ECO:0007669"/>
    <property type="project" value="UniProtKB-UniRule"/>
</dbReference>
<dbReference type="GO" id="GO:0005829">
    <property type="term" value="C:cytosol"/>
    <property type="evidence" value="ECO:0007669"/>
    <property type="project" value="TreeGrafter"/>
</dbReference>
<dbReference type="SUPFAM" id="SSF52343">
    <property type="entry name" value="Ferredoxin reductase-like, C-terminal NADP-linked domain"/>
    <property type="match status" value="1"/>
</dbReference>
<evidence type="ECO:0000256" key="4">
    <source>
        <dbReference type="ARBA" id="ARBA00022617"/>
    </source>
</evidence>
<evidence type="ECO:0000256" key="11">
    <source>
        <dbReference type="ARBA" id="ARBA00023002"/>
    </source>
</evidence>
<evidence type="ECO:0000256" key="5">
    <source>
        <dbReference type="ARBA" id="ARBA00022630"/>
    </source>
</evidence>
<dbReference type="InterPro" id="IPR001128">
    <property type="entry name" value="Cyt_P450"/>
</dbReference>
<evidence type="ECO:0000256" key="6">
    <source>
        <dbReference type="ARBA" id="ARBA00022643"/>
    </source>
</evidence>
<proteinExistence type="inferred from homology"/>
<dbReference type="InterPro" id="IPR001433">
    <property type="entry name" value="OxRdtase_FAD/NAD-bd"/>
</dbReference>
<dbReference type="EC" id="1.6.2.4" evidence="15"/>
<keyword evidence="3 15" id="KW-0813">Transport</keyword>
<evidence type="ECO:0000256" key="14">
    <source>
        <dbReference type="ARBA" id="ARBA00049342"/>
    </source>
</evidence>
<evidence type="ECO:0000256" key="13">
    <source>
        <dbReference type="ARBA" id="ARBA00023033"/>
    </source>
</evidence>
<dbReference type="InterPro" id="IPR017938">
    <property type="entry name" value="Riboflavin_synthase-like_b-brl"/>
</dbReference>
<dbReference type="InterPro" id="IPR017972">
    <property type="entry name" value="Cyt_P450_CS"/>
</dbReference>
<evidence type="ECO:0000256" key="16">
    <source>
        <dbReference type="PIRSR" id="PIRSR000209-1"/>
    </source>
</evidence>
<dbReference type="Gene3D" id="2.40.30.10">
    <property type="entry name" value="Translation factors"/>
    <property type="match status" value="1"/>
</dbReference>
<dbReference type="CDD" id="cd11068">
    <property type="entry name" value="CYP120A1"/>
    <property type="match status" value="1"/>
</dbReference>
<feature type="domain" description="Flavodoxin-like" evidence="17">
    <location>
        <begin position="486"/>
        <end position="626"/>
    </location>
</feature>
<dbReference type="EMBL" id="LFIV01000080">
    <property type="protein sequence ID" value="KZL71025.1"/>
    <property type="molecule type" value="Genomic_DNA"/>
</dbReference>
<keyword evidence="9 15" id="KW-0521">NADP</keyword>
<dbReference type="PROSITE" id="PS51384">
    <property type="entry name" value="FAD_FR"/>
    <property type="match status" value="1"/>
</dbReference>
<dbReference type="GO" id="GO:0003958">
    <property type="term" value="F:NADPH-hemoprotein reductase activity"/>
    <property type="evidence" value="ECO:0007669"/>
    <property type="project" value="UniProtKB-UniRule"/>
</dbReference>
<dbReference type="GO" id="GO:0050660">
    <property type="term" value="F:flavin adenine dinucleotide binding"/>
    <property type="evidence" value="ECO:0007669"/>
    <property type="project" value="TreeGrafter"/>
</dbReference>
<dbReference type="Gene3D" id="3.40.50.80">
    <property type="entry name" value="Nucleotide-binding domain of ferredoxin-NADP reductase (FNR) module"/>
    <property type="match status" value="1"/>
</dbReference>
<dbReference type="GO" id="GO:0005506">
    <property type="term" value="F:iron ion binding"/>
    <property type="evidence" value="ECO:0007669"/>
    <property type="project" value="UniProtKB-UniRule"/>
</dbReference>
<evidence type="ECO:0000256" key="1">
    <source>
        <dbReference type="ARBA" id="ARBA00001971"/>
    </source>
</evidence>
<dbReference type="SUPFAM" id="SSF63380">
    <property type="entry name" value="Riboflavin synthase domain-like"/>
    <property type="match status" value="1"/>
</dbReference>
<comment type="cofactor">
    <cofactor evidence="15">
        <name>FAD</name>
        <dbReference type="ChEBI" id="CHEBI:57692"/>
    </cofactor>
    <cofactor evidence="15">
        <name>FMN</name>
        <dbReference type="ChEBI" id="CHEBI:58210"/>
    </cofactor>
</comment>
<evidence type="ECO:0000256" key="15">
    <source>
        <dbReference type="PIRNR" id="PIRNR000209"/>
    </source>
</evidence>
<evidence type="ECO:0000256" key="9">
    <source>
        <dbReference type="ARBA" id="ARBA00022857"/>
    </source>
</evidence>
<keyword evidence="5 15" id="KW-0285">Flavoprotein</keyword>
<keyword evidence="4 15" id="KW-0349">Heme</keyword>
<dbReference type="AlphaFoldDB" id="A0A166SPW0"/>
<evidence type="ECO:0000256" key="7">
    <source>
        <dbReference type="ARBA" id="ARBA00022723"/>
    </source>
</evidence>
<dbReference type="CDD" id="cd06206">
    <property type="entry name" value="bifunctional_CYPOR"/>
    <property type="match status" value="1"/>
</dbReference>
<organism evidence="19 20">
    <name type="scientific">Colletotrichum tofieldiae</name>
    <dbReference type="NCBI Taxonomy" id="708197"/>
    <lineage>
        <taxon>Eukaryota</taxon>
        <taxon>Fungi</taxon>
        <taxon>Dikarya</taxon>
        <taxon>Ascomycota</taxon>
        <taxon>Pezizomycotina</taxon>
        <taxon>Sordariomycetes</taxon>
        <taxon>Hypocreomycetidae</taxon>
        <taxon>Glomerellales</taxon>
        <taxon>Glomerellaceae</taxon>
        <taxon>Colletotrichum</taxon>
        <taxon>Colletotrichum spaethianum species complex</taxon>
    </lineage>
</organism>
<evidence type="ECO:0000256" key="8">
    <source>
        <dbReference type="ARBA" id="ARBA00022827"/>
    </source>
</evidence>
<dbReference type="InterPro" id="IPR029039">
    <property type="entry name" value="Flavoprotein-like_sf"/>
</dbReference>
<dbReference type="PANTHER" id="PTHR19384">
    <property type="entry name" value="NITRIC OXIDE SYNTHASE-RELATED"/>
    <property type="match status" value="1"/>
</dbReference>
<evidence type="ECO:0000256" key="3">
    <source>
        <dbReference type="ARBA" id="ARBA00022448"/>
    </source>
</evidence>
<dbReference type="Gene3D" id="1.10.630.10">
    <property type="entry name" value="Cytochrome P450"/>
    <property type="match status" value="1"/>
</dbReference>
<dbReference type="Gene3D" id="3.40.50.360">
    <property type="match status" value="1"/>
</dbReference>
<dbReference type="InterPro" id="IPR003097">
    <property type="entry name" value="CysJ-like_FAD-binding"/>
</dbReference>
<sequence length="1041" mass="115674">MQSIVETEQIADAKLIESSTEKIVPVPGPKRPIFSLTFAGKREITISSHELVNELSDETRFCKIVTSGVETMRAAAGDGLFTAQHNNRTWGVAHRILMPVFGPLKIRTMFDEMNDIAEQLCLKWARLGPSTPLEAADDFTRLTLDTIALCSMDFRFNSFYRDKKTHPFVESMVDVLAEADLQAVLPDILSLLRPRAMSKFRKNIEQMQSTCREIIAQRRQSCSTNQPNDLLDAMLNGRDPETGESLSEQDVVHNIITFLVAGHETTSGLLSFVIYYLLENPEELKKAREEVDRVIGCGPINVHHLQQLPFLDSVFRETLRLMPTAPGYYVTPFKEEIIGGKYAVKPGEALCILLHTLHRDPAIWGSDADDFKPDRMKTLDDIPSNAWKPFGNGMRGCIGRAFAWQEAQLVISMILRNFDISKDDQSYKLKVKHLLTIKPAVFKIRVRLRDDKRPTDFLKSLRAVSATVGTPPRPAVLLGDSGLNPMTVLYGSDAGTCEALAHRIAVEAGARGFNPNVLPMNDATGCLPKDHPVVIVSASYNGLPSRNATKFVSWIQSLQPGDLQNVHYAVYACGHRDWPSTLFKVPKAVDEAIATAGGDRLCPLGTTDTATADAISELESWLVKHLWPALSKTLGASLKKYDTDIGLKVTPQTPQRDSLREGFVAATVGEIRVLSSEGVPQKRHLELKLPAEVNYDAGGHLQVLPMNDRHLVERVLSRFGLSSDEVVTAPSVSGRLLHLPIKFPVTAWNLFASCVELTHTATPGNIQTMVEAAVLEETRTALRSMLKLNNHIKRSSVFDLLDMFPDVELHLSTFLTMLPRMRPRTYSFSSSPSWKPGYATLTYTVEEKGVASNYLASLDQGSSILHVSVRPSTEHFCLPNTTVQETTPLIMIATGTGLAPFRGFIQERALSIRQGKRLAPALLFFGCHGHELDDIYRAELESFERNGVVTVFRAFSQDADVTCKHVTDQLRNHQVDVCELWNAGANVYMCGAKKVSDSVFEVLSPMLFEYDRHLGKNGAVGGFSAWMDDLPKSRYVIEIFN</sequence>
<gene>
    <name evidence="19" type="ORF">CT0861_10102</name>
</gene>
<dbReference type="InterPro" id="IPR023206">
    <property type="entry name" value="Bifunctional_P450_P450_red"/>
</dbReference>
<keyword evidence="20" id="KW-1185">Reference proteome</keyword>
<feature type="domain" description="FAD-binding FR-type" evidence="18">
    <location>
        <begin position="661"/>
        <end position="879"/>
    </location>
</feature>
<dbReference type="EC" id="1.14.14.1" evidence="15"/>
<keyword evidence="13 15" id="KW-0503">Monooxygenase</keyword>
<dbReference type="InterPro" id="IPR017927">
    <property type="entry name" value="FAD-bd_FR_type"/>
</dbReference>
<evidence type="ECO:0000259" key="17">
    <source>
        <dbReference type="PROSITE" id="PS50902"/>
    </source>
</evidence>
<reference evidence="19 20" key="1">
    <citation type="submission" date="2015-06" db="EMBL/GenBank/DDBJ databases">
        <title>Survival trade-offs in plant roots during colonization by closely related pathogenic and mutualistic fungi.</title>
        <authorList>
            <person name="Hacquard S."/>
            <person name="Kracher B."/>
            <person name="Hiruma K."/>
            <person name="Weinman A."/>
            <person name="Muench P."/>
            <person name="Garrido Oter R."/>
            <person name="Ver Loren van Themaat E."/>
            <person name="Dallerey J.-F."/>
            <person name="Damm U."/>
            <person name="Henrissat B."/>
            <person name="Lespinet O."/>
            <person name="Thon M."/>
            <person name="Kemen E."/>
            <person name="McHardy A.C."/>
            <person name="Schulze-Lefert P."/>
            <person name="O'Connell R.J."/>
        </authorList>
    </citation>
    <scope>NUCLEOTIDE SEQUENCE [LARGE SCALE GENOMIC DNA]</scope>
    <source>
        <strain evidence="19 20">0861</strain>
    </source>
</reference>
<comment type="similarity">
    <text evidence="2 15">In the N-terminal section; belongs to the cytochrome P450 family.</text>
</comment>
<keyword evidence="8 15" id="KW-0274">FAD</keyword>
<dbReference type="InterPro" id="IPR023173">
    <property type="entry name" value="NADPH_Cyt_P450_Rdtase_alpha"/>
</dbReference>
<keyword evidence="10 15" id="KW-0249">Electron transport</keyword>
<keyword evidence="6 15" id="KW-0288">FMN</keyword>
<dbReference type="FunFam" id="1.10.630.10:FF:000040">
    <property type="entry name" value="Bifunctional cytochrome P450/NADPH--P450 reductase"/>
    <property type="match status" value="1"/>
</dbReference>
<dbReference type="SUPFAM" id="SSF52218">
    <property type="entry name" value="Flavoproteins"/>
    <property type="match status" value="1"/>
</dbReference>
<dbReference type="Pfam" id="PF00258">
    <property type="entry name" value="Flavodoxin_1"/>
    <property type="match status" value="1"/>
</dbReference>
<evidence type="ECO:0000256" key="10">
    <source>
        <dbReference type="ARBA" id="ARBA00022982"/>
    </source>
</evidence>
<dbReference type="Pfam" id="PF00067">
    <property type="entry name" value="p450"/>
    <property type="match status" value="1"/>
</dbReference>
<dbReference type="PROSITE" id="PS00086">
    <property type="entry name" value="CYTOCHROME_P450"/>
    <property type="match status" value="1"/>
</dbReference>
<accession>A0A166SPW0</accession>
<dbReference type="Pfam" id="PF00667">
    <property type="entry name" value="FAD_binding_1"/>
    <property type="match status" value="1"/>
</dbReference>
<comment type="catalytic activity">
    <reaction evidence="14 15">
        <text>2 oxidized [cytochrome P450] + NADPH = 2 reduced [cytochrome P450] + NADP(+) + H(+)</text>
        <dbReference type="Rhea" id="RHEA:24040"/>
        <dbReference type="Rhea" id="RHEA-COMP:14627"/>
        <dbReference type="Rhea" id="RHEA-COMP:14628"/>
        <dbReference type="ChEBI" id="CHEBI:15378"/>
        <dbReference type="ChEBI" id="CHEBI:55376"/>
        <dbReference type="ChEBI" id="CHEBI:57783"/>
        <dbReference type="ChEBI" id="CHEBI:58349"/>
        <dbReference type="ChEBI" id="CHEBI:60344"/>
        <dbReference type="EC" id="1.6.2.4"/>
    </reaction>
</comment>
<comment type="catalytic activity">
    <reaction evidence="15">
        <text>an organic molecule + reduced [NADPH--hemoprotein reductase] + O2 = an alcohol + oxidized [NADPH--hemoprotein reductase] + H2O + H(+)</text>
        <dbReference type="Rhea" id="RHEA:17149"/>
        <dbReference type="Rhea" id="RHEA-COMP:11964"/>
        <dbReference type="Rhea" id="RHEA-COMP:11965"/>
        <dbReference type="ChEBI" id="CHEBI:15377"/>
        <dbReference type="ChEBI" id="CHEBI:15378"/>
        <dbReference type="ChEBI" id="CHEBI:15379"/>
        <dbReference type="ChEBI" id="CHEBI:30879"/>
        <dbReference type="ChEBI" id="CHEBI:57618"/>
        <dbReference type="ChEBI" id="CHEBI:58210"/>
        <dbReference type="ChEBI" id="CHEBI:142491"/>
        <dbReference type="EC" id="1.14.14.1"/>
    </reaction>
</comment>
<protein>
    <recommendedName>
        <fullName evidence="15">Bifunctional cytochrome P450/NADPH--P450 reductase</fullName>
    </recommendedName>
    <domain>
        <recommendedName>
            <fullName evidence="15">Cytochrome P450</fullName>
            <ecNumber evidence="15">1.14.14.1</ecNumber>
        </recommendedName>
    </domain>
    <domain>
        <recommendedName>
            <fullName evidence="15">NADPH--cytochrome P450 reductase</fullName>
            <ecNumber evidence="15">1.6.2.4</ecNumber>
        </recommendedName>
    </domain>
</protein>
<dbReference type="InterPro" id="IPR008254">
    <property type="entry name" value="Flavodoxin/NO_synth"/>
</dbReference>
<dbReference type="Gene3D" id="1.20.990.10">
    <property type="entry name" value="NADPH-cytochrome p450 Reductase, Chain A, domain 3"/>
    <property type="match status" value="1"/>
</dbReference>
<feature type="binding site" description="axial binding residue" evidence="16">
    <location>
        <position position="397"/>
    </location>
    <ligand>
        <name>heme</name>
        <dbReference type="ChEBI" id="CHEBI:30413"/>
    </ligand>
    <ligandPart>
        <name>Fe</name>
        <dbReference type="ChEBI" id="CHEBI:18248"/>
    </ligandPart>
</feature>
<evidence type="ECO:0000313" key="20">
    <source>
        <dbReference type="Proteomes" id="UP000076552"/>
    </source>
</evidence>
<evidence type="ECO:0000313" key="19">
    <source>
        <dbReference type="EMBL" id="KZL71025.1"/>
    </source>
</evidence>
<dbReference type="InterPro" id="IPR001094">
    <property type="entry name" value="Flavdoxin-like"/>
</dbReference>
<evidence type="ECO:0000256" key="12">
    <source>
        <dbReference type="ARBA" id="ARBA00023004"/>
    </source>
</evidence>
<dbReference type="PANTHER" id="PTHR19384:SF127">
    <property type="entry name" value="BIFUNCTIONAL CYTOCHROME P450_NADPH--P450 REDUCTASE"/>
    <property type="match status" value="1"/>
</dbReference>
<keyword evidence="11 15" id="KW-0560">Oxidoreductase</keyword>
<evidence type="ECO:0000259" key="18">
    <source>
        <dbReference type="PROSITE" id="PS51384"/>
    </source>
</evidence>
<dbReference type="InterPro" id="IPR036396">
    <property type="entry name" value="Cyt_P450_sf"/>
</dbReference>
<comment type="cofactor">
    <cofactor evidence="1 15 16">
        <name>heme</name>
        <dbReference type="ChEBI" id="CHEBI:30413"/>
    </cofactor>
</comment>
<dbReference type="InterPro" id="IPR039261">
    <property type="entry name" value="FNR_nucleotide-bd"/>
</dbReference>
<comment type="caution">
    <text evidence="19">The sequence shown here is derived from an EMBL/GenBank/DDBJ whole genome shotgun (WGS) entry which is preliminary data.</text>
</comment>
<keyword evidence="7 15" id="KW-0479">Metal-binding</keyword>
<dbReference type="STRING" id="708197.A0A166SPW0"/>
<keyword evidence="12 15" id="KW-0408">Iron</keyword>
<evidence type="ECO:0000256" key="2">
    <source>
        <dbReference type="ARBA" id="ARBA00010018"/>
    </source>
</evidence>
<dbReference type="GO" id="GO:0070330">
    <property type="term" value="F:aromatase activity"/>
    <property type="evidence" value="ECO:0007669"/>
    <property type="project" value="UniProtKB-UniRule"/>
</dbReference>